<accession>E6QWL5</accession>
<protein>
    <submittedName>
        <fullName evidence="7">Uncharacterized protein</fullName>
    </submittedName>
</protein>
<dbReference type="GO" id="GO:0003824">
    <property type="term" value="F:catalytic activity"/>
    <property type="evidence" value="ECO:0007669"/>
    <property type="project" value="InterPro"/>
</dbReference>
<evidence type="ECO:0000259" key="6">
    <source>
        <dbReference type="Pfam" id="PF13186"/>
    </source>
</evidence>
<dbReference type="GO" id="GO:0046872">
    <property type="term" value="F:metal ion binding"/>
    <property type="evidence" value="ECO:0007669"/>
    <property type="project" value="UniProtKB-KW"/>
</dbReference>
<keyword evidence="1" id="KW-0949">S-adenosyl-L-methionine</keyword>
<dbReference type="PANTHER" id="PTHR11228">
    <property type="entry name" value="RADICAL SAM DOMAIN PROTEIN"/>
    <property type="match status" value="1"/>
</dbReference>
<evidence type="ECO:0000313" key="7">
    <source>
        <dbReference type="EMBL" id="CBI11638.1"/>
    </source>
</evidence>
<dbReference type="SFLD" id="SFLDG01067">
    <property type="entry name" value="SPASM/twitch_domain_containing"/>
    <property type="match status" value="1"/>
</dbReference>
<organism evidence="7">
    <name type="scientific">mine drainage metagenome</name>
    <dbReference type="NCBI Taxonomy" id="410659"/>
    <lineage>
        <taxon>unclassified sequences</taxon>
        <taxon>metagenomes</taxon>
        <taxon>ecological metagenomes</taxon>
    </lineage>
</organism>
<dbReference type="GO" id="GO:0051536">
    <property type="term" value="F:iron-sulfur cluster binding"/>
    <property type="evidence" value="ECO:0007669"/>
    <property type="project" value="UniProtKB-KW"/>
</dbReference>
<dbReference type="Pfam" id="PF13186">
    <property type="entry name" value="SPASM"/>
    <property type="match status" value="1"/>
</dbReference>
<dbReference type="SUPFAM" id="SSF102114">
    <property type="entry name" value="Radical SAM enzymes"/>
    <property type="match status" value="1"/>
</dbReference>
<dbReference type="Gene3D" id="3.20.20.70">
    <property type="entry name" value="Aldolase class I"/>
    <property type="match status" value="1"/>
</dbReference>
<proteinExistence type="predicted"/>
<reference evidence="7" key="1">
    <citation type="submission" date="2009-10" db="EMBL/GenBank/DDBJ databases">
        <title>Diversity of trophic interactions inside an arsenic-rich microbial ecosystem.</title>
        <authorList>
            <person name="Bertin P.N."/>
            <person name="Heinrich-Salmeron A."/>
            <person name="Pelletier E."/>
            <person name="Goulhen-Chollet F."/>
            <person name="Arsene-Ploetze F."/>
            <person name="Gallien S."/>
            <person name="Calteau A."/>
            <person name="Vallenet D."/>
            <person name="Casiot C."/>
            <person name="Chane-Woon-Ming B."/>
            <person name="Giloteaux L."/>
            <person name="Barakat M."/>
            <person name="Bonnefoy V."/>
            <person name="Bruneel O."/>
            <person name="Chandler M."/>
            <person name="Cleiss J."/>
            <person name="Duran R."/>
            <person name="Elbaz-Poulichet F."/>
            <person name="Fonknechten N."/>
            <person name="Lauga B."/>
            <person name="Mornico D."/>
            <person name="Ortet P."/>
            <person name="Schaeffer C."/>
            <person name="Siguier P."/>
            <person name="Alexander Thil Smith A."/>
            <person name="Van Dorsselaer A."/>
            <person name="Weissenbach J."/>
            <person name="Medigue C."/>
            <person name="Le Paslier D."/>
        </authorList>
    </citation>
    <scope>NUCLEOTIDE SEQUENCE</scope>
</reference>
<dbReference type="CDD" id="cd21109">
    <property type="entry name" value="SPASM"/>
    <property type="match status" value="1"/>
</dbReference>
<keyword evidence="4" id="KW-0411">Iron-sulfur</keyword>
<gene>
    <name evidence="7" type="ORF">CARN7_2475</name>
</gene>
<evidence type="ECO:0000259" key="5">
    <source>
        <dbReference type="Pfam" id="PF04055"/>
    </source>
</evidence>
<dbReference type="EMBL" id="CABR01000155">
    <property type="protein sequence ID" value="CBI11638.1"/>
    <property type="molecule type" value="Genomic_DNA"/>
</dbReference>
<dbReference type="AlphaFoldDB" id="E6QWL5"/>
<comment type="caution">
    <text evidence="7">The sequence shown here is derived from an EMBL/GenBank/DDBJ whole genome shotgun (WGS) entry which is preliminary data.</text>
</comment>
<evidence type="ECO:0000256" key="3">
    <source>
        <dbReference type="ARBA" id="ARBA00023004"/>
    </source>
</evidence>
<dbReference type="InterPro" id="IPR013785">
    <property type="entry name" value="Aldolase_TIM"/>
</dbReference>
<dbReference type="InterPro" id="IPR007197">
    <property type="entry name" value="rSAM"/>
</dbReference>
<dbReference type="InterPro" id="IPR023885">
    <property type="entry name" value="4Fe4S-binding_SPASM_dom"/>
</dbReference>
<dbReference type="InterPro" id="IPR050377">
    <property type="entry name" value="Radical_SAM_PqqE_MftC-like"/>
</dbReference>
<evidence type="ECO:0000256" key="4">
    <source>
        <dbReference type="ARBA" id="ARBA00023014"/>
    </source>
</evidence>
<evidence type="ECO:0000256" key="2">
    <source>
        <dbReference type="ARBA" id="ARBA00022723"/>
    </source>
</evidence>
<name>E6QWL5_9ZZZZ</name>
<keyword evidence="3" id="KW-0408">Iron</keyword>
<feature type="domain" description="4Fe4S-binding SPASM" evidence="6">
    <location>
        <begin position="270"/>
        <end position="336"/>
    </location>
</feature>
<feature type="domain" description="Radical SAM core" evidence="5">
    <location>
        <begin position="37"/>
        <end position="174"/>
    </location>
</feature>
<keyword evidence="2" id="KW-0479">Metal-binding</keyword>
<sequence>MTSFDYASDYFWRLAMAHDPKALMQLELHPGLNCGLYRCQYCFGHGQALNPGRYLSAEEYDAIAASLGELRPTVIVSGIATEPLTHHEPAGMLQAFRRRGFPVGLYTKGHNLTADVREALVDGPGECFVTVSLDAGTSADYDRVHNVALSRNELLVRTASFEHVLDNLRSLSALKRKAKPDLKLRASILVFEEMAHPGKLANAVRLLQDDVDLIRVAIAQDRNDGQRVDTLPQDRDVLLSRFAAEFTDNPKVAILMNSHTPTRNTAFKHCIAQRTQVTIDKSGNVFPCPQVALAPYQHLRIGNVRETPLPEILVSAKRQTMFGLDIDTEMKCRICDRKDETINSAVEGHLEVFNDPSRGV</sequence>
<dbReference type="SFLD" id="SFLDS00029">
    <property type="entry name" value="Radical_SAM"/>
    <property type="match status" value="1"/>
</dbReference>
<dbReference type="PANTHER" id="PTHR11228:SF7">
    <property type="entry name" value="PQQA PEPTIDE CYCLASE"/>
    <property type="match status" value="1"/>
</dbReference>
<dbReference type="InterPro" id="IPR058240">
    <property type="entry name" value="rSAM_sf"/>
</dbReference>
<evidence type="ECO:0000256" key="1">
    <source>
        <dbReference type="ARBA" id="ARBA00022691"/>
    </source>
</evidence>
<dbReference type="Pfam" id="PF04055">
    <property type="entry name" value="Radical_SAM"/>
    <property type="match status" value="1"/>
</dbReference>